<protein>
    <recommendedName>
        <fullName evidence="2">DUF7789 domain-containing protein</fullName>
    </recommendedName>
</protein>
<evidence type="ECO:0000313" key="3">
    <source>
        <dbReference type="EnsemblMetazoa" id="SMAR013861-PA"/>
    </source>
</evidence>
<feature type="transmembrane region" description="Helical" evidence="1">
    <location>
        <begin position="157"/>
        <end position="177"/>
    </location>
</feature>
<feature type="transmembrane region" description="Helical" evidence="1">
    <location>
        <begin position="126"/>
        <end position="145"/>
    </location>
</feature>
<dbReference type="PANTHER" id="PTHR39299">
    <property type="entry name" value="TRANSMEMBRANE PROTEIN"/>
    <property type="match status" value="1"/>
</dbReference>
<dbReference type="InterPro" id="IPR056691">
    <property type="entry name" value="DUF7789"/>
</dbReference>
<accession>T1JJ30</accession>
<name>T1JJ30_STRMM</name>
<dbReference type="EMBL" id="JH431581">
    <property type="status" value="NOT_ANNOTATED_CDS"/>
    <property type="molecule type" value="Genomic_DNA"/>
</dbReference>
<dbReference type="EnsemblMetazoa" id="SMAR013861-RA">
    <property type="protein sequence ID" value="SMAR013861-PA"/>
    <property type="gene ID" value="SMAR013861"/>
</dbReference>
<feature type="transmembrane region" description="Helical" evidence="1">
    <location>
        <begin position="65"/>
        <end position="84"/>
    </location>
</feature>
<dbReference type="Pfam" id="PF25044">
    <property type="entry name" value="DUF7789"/>
    <property type="match status" value="2"/>
</dbReference>
<feature type="domain" description="DUF7789" evidence="2">
    <location>
        <begin position="52"/>
        <end position="174"/>
    </location>
</feature>
<dbReference type="Proteomes" id="UP000014500">
    <property type="component" value="Unassembled WGS sequence"/>
</dbReference>
<dbReference type="STRING" id="126957.T1JJ30"/>
<dbReference type="OMA" id="RERMFAP"/>
<dbReference type="HOGENOM" id="CLU_068980_0_0_1"/>
<dbReference type="AlphaFoldDB" id="T1JJ30"/>
<reference evidence="4" key="1">
    <citation type="submission" date="2011-05" db="EMBL/GenBank/DDBJ databases">
        <authorList>
            <person name="Richards S.R."/>
            <person name="Qu J."/>
            <person name="Jiang H."/>
            <person name="Jhangiani S.N."/>
            <person name="Agravi P."/>
            <person name="Goodspeed R."/>
            <person name="Gross S."/>
            <person name="Mandapat C."/>
            <person name="Jackson L."/>
            <person name="Mathew T."/>
            <person name="Pu L."/>
            <person name="Thornton R."/>
            <person name="Saada N."/>
            <person name="Wilczek-Boney K.B."/>
            <person name="Lee S."/>
            <person name="Kovar C."/>
            <person name="Wu Y."/>
            <person name="Scherer S.E."/>
            <person name="Worley K.C."/>
            <person name="Muzny D.M."/>
            <person name="Gibbs R."/>
        </authorList>
    </citation>
    <scope>NUCLEOTIDE SEQUENCE</scope>
    <source>
        <strain evidence="4">Brora</strain>
    </source>
</reference>
<dbReference type="PANTHER" id="PTHR39299:SF1">
    <property type="entry name" value="TRANSMEMBRANE PROTEIN"/>
    <property type="match status" value="1"/>
</dbReference>
<feature type="transmembrane region" description="Helical" evidence="1">
    <location>
        <begin position="262"/>
        <end position="280"/>
    </location>
</feature>
<proteinExistence type="predicted"/>
<sequence>MKPITSDKAYVNYGAMAAPDGTKDNDNDSVTGIAIISEFMQRRNSTLNTIFGKIRHVDNIERCEWIFIAIGLVSALASLGLTIERMITLDNNLPDFTFALLLAVNIIFCIYYLLRGILQERPLEIFVFIVTNLIVTVYVIINYSIQNSHYSTLKLVRLIITSIFGSINIALGIKYFFKYWSSSNYVFRITPVPDLQRICRIFLWCEGFLIFDIQFQVSLLILVLKNGVEISDTETTIIIVGVVFTIPWLIVGYIALRKENNILCYIFWATSWISPGYVIYKFVHPFAENTVLSNLHHMHHCIANPPSASYQHWHCIPKLQ</sequence>
<evidence type="ECO:0000256" key="1">
    <source>
        <dbReference type="SAM" id="Phobius"/>
    </source>
</evidence>
<feature type="transmembrane region" description="Helical" evidence="1">
    <location>
        <begin position="236"/>
        <end position="255"/>
    </location>
</feature>
<keyword evidence="1" id="KW-0472">Membrane</keyword>
<feature type="domain" description="DUF7789" evidence="2">
    <location>
        <begin position="194"/>
        <end position="285"/>
    </location>
</feature>
<feature type="transmembrane region" description="Helical" evidence="1">
    <location>
        <begin position="96"/>
        <end position="114"/>
    </location>
</feature>
<evidence type="ECO:0000313" key="4">
    <source>
        <dbReference type="Proteomes" id="UP000014500"/>
    </source>
</evidence>
<evidence type="ECO:0000259" key="2">
    <source>
        <dbReference type="Pfam" id="PF25044"/>
    </source>
</evidence>
<dbReference type="PhylomeDB" id="T1JJ30"/>
<reference evidence="3" key="2">
    <citation type="submission" date="2015-02" db="UniProtKB">
        <authorList>
            <consortium name="EnsemblMetazoa"/>
        </authorList>
    </citation>
    <scope>IDENTIFICATION</scope>
</reference>
<dbReference type="eggNOG" id="ENOG502RJWJ">
    <property type="taxonomic scope" value="Eukaryota"/>
</dbReference>
<keyword evidence="1" id="KW-0812">Transmembrane</keyword>
<feature type="transmembrane region" description="Helical" evidence="1">
    <location>
        <begin position="198"/>
        <end position="224"/>
    </location>
</feature>
<keyword evidence="4" id="KW-1185">Reference proteome</keyword>
<keyword evidence="1" id="KW-1133">Transmembrane helix</keyword>
<organism evidence="3 4">
    <name type="scientific">Strigamia maritima</name>
    <name type="common">European centipede</name>
    <name type="synonym">Geophilus maritimus</name>
    <dbReference type="NCBI Taxonomy" id="126957"/>
    <lineage>
        <taxon>Eukaryota</taxon>
        <taxon>Metazoa</taxon>
        <taxon>Ecdysozoa</taxon>
        <taxon>Arthropoda</taxon>
        <taxon>Myriapoda</taxon>
        <taxon>Chilopoda</taxon>
        <taxon>Pleurostigmophora</taxon>
        <taxon>Geophilomorpha</taxon>
        <taxon>Linotaeniidae</taxon>
        <taxon>Strigamia</taxon>
    </lineage>
</organism>